<dbReference type="SMART" id="SM00066">
    <property type="entry name" value="GAL4"/>
    <property type="match status" value="1"/>
</dbReference>
<evidence type="ECO:0000259" key="7">
    <source>
        <dbReference type="PROSITE" id="PS50048"/>
    </source>
</evidence>
<name>A0A8H6RRT6_9PEZI</name>
<dbReference type="GO" id="GO:0000976">
    <property type="term" value="F:transcription cis-regulatory region binding"/>
    <property type="evidence" value="ECO:0007669"/>
    <property type="project" value="TreeGrafter"/>
</dbReference>
<feature type="compositionally biased region" description="Low complexity" evidence="6">
    <location>
        <begin position="103"/>
        <end position="112"/>
    </location>
</feature>
<feature type="compositionally biased region" description="Basic and acidic residues" evidence="6">
    <location>
        <begin position="154"/>
        <end position="163"/>
    </location>
</feature>
<dbReference type="EMBL" id="JABCIY010000043">
    <property type="protein sequence ID" value="KAF7195066.1"/>
    <property type="molecule type" value="Genomic_DNA"/>
</dbReference>
<sequence>MSNPEAGTQIDMAGSAAVACVACRRLKMRCIGLETGCCNRCAKAKRECIVLPSRRGHQASKSSSSRQRNGTVSSKIRGTSQHDSPASLTSSEKNNHERHSRSLSDSLSRSNSGHIDGHDGYHSRHSSTHTGGMLVVLSSPGRSPSKSHTPQSHESSHGKDIRNGKIPSLSESVLEDLVRFFSQRLIYFVPILDSSDLDDVPFVMRHRRPLAYCAALIAAKFAPGSGHLYDQIVPHVHDFLRSLEGPLAQADDIIWMQLQAYAILYANGTSTDISNPKAESEETRRLNHWVLKSSIETFALRLSLHQSFSEVRRLIQDGAHHVEQTFAFRKYVYWLWLFTLSHHFSLVTECPPSIRADYSIRTACLLLSQVEKPARITRLLAEVDLCMLWNAAGQSLPGLDEFWCPPPQDQDPEAASRVLDDADAALDVWSQRWGVHGEPNATYPGLDVSNNGAVLFHYRATRFWLRVFSIRVIRSSRLTANSTFPQNQSLGQLNVRLTLKSAEAAEKMCRYLLDIPLIKRDSAKHMADFGFALIAFCALYVLRIYELFGSAFPVLEGYVKTVEETGKVLTEMGVGINTIPVVYGKRVLDRLEEVKRSFAMRVVDPSLGAQVAEEVDLRWIDDFFARV</sequence>
<dbReference type="OrthoDB" id="39175at2759"/>
<evidence type="ECO:0000313" key="9">
    <source>
        <dbReference type="Proteomes" id="UP000660729"/>
    </source>
</evidence>
<dbReference type="CDD" id="cd00067">
    <property type="entry name" value="GAL4"/>
    <property type="match status" value="1"/>
</dbReference>
<dbReference type="GO" id="GO:0008270">
    <property type="term" value="F:zinc ion binding"/>
    <property type="evidence" value="ECO:0007669"/>
    <property type="project" value="InterPro"/>
</dbReference>
<proteinExistence type="predicted"/>
<reference evidence="8" key="1">
    <citation type="submission" date="2020-04" db="EMBL/GenBank/DDBJ databases">
        <title>Draft genome resource of the tomato pathogen Pseudocercospora fuligena.</title>
        <authorList>
            <person name="Zaccaron A."/>
        </authorList>
    </citation>
    <scope>NUCLEOTIDE SEQUENCE</scope>
    <source>
        <strain evidence="8">PF001</strain>
    </source>
</reference>
<dbReference type="CDD" id="cd12148">
    <property type="entry name" value="fungal_TF_MHR"/>
    <property type="match status" value="1"/>
</dbReference>
<dbReference type="PROSITE" id="PS00463">
    <property type="entry name" value="ZN2_CY6_FUNGAL_1"/>
    <property type="match status" value="1"/>
</dbReference>
<dbReference type="Gene3D" id="4.10.240.10">
    <property type="entry name" value="Zn(2)-C6 fungal-type DNA-binding domain"/>
    <property type="match status" value="1"/>
</dbReference>
<keyword evidence="3" id="KW-0238">DNA-binding</keyword>
<evidence type="ECO:0000313" key="8">
    <source>
        <dbReference type="EMBL" id="KAF7195066.1"/>
    </source>
</evidence>
<dbReference type="PROSITE" id="PS50048">
    <property type="entry name" value="ZN2_CY6_FUNGAL_2"/>
    <property type="match status" value="1"/>
</dbReference>
<dbReference type="InterPro" id="IPR036864">
    <property type="entry name" value="Zn2-C6_fun-type_DNA-bd_sf"/>
</dbReference>
<gene>
    <name evidence="8" type="ORF">HII31_03534</name>
</gene>
<feature type="region of interest" description="Disordered" evidence="6">
    <location>
        <begin position="53"/>
        <end position="165"/>
    </location>
</feature>
<evidence type="ECO:0000256" key="5">
    <source>
        <dbReference type="ARBA" id="ARBA00023242"/>
    </source>
</evidence>
<keyword evidence="5" id="KW-0539">Nucleus</keyword>
<protein>
    <recommendedName>
        <fullName evidence="7">Zn(2)-C6 fungal-type domain-containing protein</fullName>
    </recommendedName>
</protein>
<dbReference type="InterPro" id="IPR051089">
    <property type="entry name" value="prtT"/>
</dbReference>
<dbReference type="PANTHER" id="PTHR31845">
    <property type="entry name" value="FINGER DOMAIN PROTEIN, PUTATIVE-RELATED"/>
    <property type="match status" value="1"/>
</dbReference>
<comment type="caution">
    <text evidence="8">The sequence shown here is derived from an EMBL/GenBank/DDBJ whole genome shotgun (WGS) entry which is preliminary data.</text>
</comment>
<keyword evidence="4" id="KW-0804">Transcription</keyword>
<evidence type="ECO:0000256" key="6">
    <source>
        <dbReference type="SAM" id="MobiDB-lite"/>
    </source>
</evidence>
<feature type="domain" description="Zn(2)-C6 fungal-type" evidence="7">
    <location>
        <begin position="19"/>
        <end position="50"/>
    </location>
</feature>
<evidence type="ECO:0000256" key="1">
    <source>
        <dbReference type="ARBA" id="ARBA00004123"/>
    </source>
</evidence>
<dbReference type="AlphaFoldDB" id="A0A8H6RRT6"/>
<evidence type="ECO:0000256" key="4">
    <source>
        <dbReference type="ARBA" id="ARBA00023163"/>
    </source>
</evidence>
<dbReference type="InterPro" id="IPR001138">
    <property type="entry name" value="Zn2Cys6_DnaBD"/>
</dbReference>
<feature type="compositionally biased region" description="Polar residues" evidence="6">
    <location>
        <begin position="140"/>
        <end position="153"/>
    </location>
</feature>
<dbReference type="GO" id="GO:0005634">
    <property type="term" value="C:nucleus"/>
    <property type="evidence" value="ECO:0007669"/>
    <property type="project" value="UniProtKB-SubCell"/>
</dbReference>
<dbReference type="GO" id="GO:0000981">
    <property type="term" value="F:DNA-binding transcription factor activity, RNA polymerase II-specific"/>
    <property type="evidence" value="ECO:0007669"/>
    <property type="project" value="InterPro"/>
</dbReference>
<feature type="compositionally biased region" description="Polar residues" evidence="6">
    <location>
        <begin position="59"/>
        <end position="92"/>
    </location>
</feature>
<feature type="compositionally biased region" description="Basic and acidic residues" evidence="6">
    <location>
        <begin position="93"/>
        <end position="102"/>
    </location>
</feature>
<evidence type="ECO:0000256" key="2">
    <source>
        <dbReference type="ARBA" id="ARBA00023015"/>
    </source>
</evidence>
<accession>A0A8H6RRT6</accession>
<dbReference type="SUPFAM" id="SSF57701">
    <property type="entry name" value="Zn2/Cys6 DNA-binding domain"/>
    <property type="match status" value="1"/>
</dbReference>
<organism evidence="8 9">
    <name type="scientific">Pseudocercospora fuligena</name>
    <dbReference type="NCBI Taxonomy" id="685502"/>
    <lineage>
        <taxon>Eukaryota</taxon>
        <taxon>Fungi</taxon>
        <taxon>Dikarya</taxon>
        <taxon>Ascomycota</taxon>
        <taxon>Pezizomycotina</taxon>
        <taxon>Dothideomycetes</taxon>
        <taxon>Dothideomycetidae</taxon>
        <taxon>Mycosphaerellales</taxon>
        <taxon>Mycosphaerellaceae</taxon>
        <taxon>Pseudocercospora</taxon>
    </lineage>
</organism>
<evidence type="ECO:0000256" key="3">
    <source>
        <dbReference type="ARBA" id="ARBA00023125"/>
    </source>
</evidence>
<keyword evidence="2" id="KW-0805">Transcription regulation</keyword>
<comment type="subcellular location">
    <subcellularLocation>
        <location evidence="1">Nucleus</location>
    </subcellularLocation>
</comment>
<dbReference type="Proteomes" id="UP000660729">
    <property type="component" value="Unassembled WGS sequence"/>
</dbReference>
<dbReference type="PANTHER" id="PTHR31845:SF33">
    <property type="entry name" value="ZN(II)2CYS6 TRANSCRIPTION FACTOR (EUROFUNG)"/>
    <property type="match status" value="1"/>
</dbReference>
<keyword evidence="9" id="KW-1185">Reference proteome</keyword>